<reference evidence="1" key="1">
    <citation type="submission" date="2023-10" db="EMBL/GenBank/DDBJ databases">
        <title>Genome assembly of Pristionchus species.</title>
        <authorList>
            <person name="Yoshida K."/>
            <person name="Sommer R.J."/>
        </authorList>
    </citation>
    <scope>NUCLEOTIDE SEQUENCE</scope>
    <source>
        <strain evidence="1">RS0144</strain>
    </source>
</reference>
<dbReference type="EMBL" id="BTSX01000004">
    <property type="protein sequence ID" value="GMS92216.1"/>
    <property type="molecule type" value="Genomic_DNA"/>
</dbReference>
<sequence length="71" mass="7598">YQIQPVPLTNSGIRARRFANLPVKTSIRPASHSRVVRLSVSVVRASIGNLASQMRRASRGGSVRGGGELEA</sequence>
<name>A0AAV5T9G4_9BILA</name>
<accession>A0AAV5T9G4</accession>
<evidence type="ECO:0000313" key="1">
    <source>
        <dbReference type="EMBL" id="GMS92216.1"/>
    </source>
</evidence>
<proteinExistence type="predicted"/>
<keyword evidence="2" id="KW-1185">Reference proteome</keyword>
<protein>
    <submittedName>
        <fullName evidence="1">Uncharacterized protein</fullName>
    </submittedName>
</protein>
<comment type="caution">
    <text evidence="1">The sequence shown here is derived from an EMBL/GenBank/DDBJ whole genome shotgun (WGS) entry which is preliminary data.</text>
</comment>
<organism evidence="1 2">
    <name type="scientific">Pristionchus entomophagus</name>
    <dbReference type="NCBI Taxonomy" id="358040"/>
    <lineage>
        <taxon>Eukaryota</taxon>
        <taxon>Metazoa</taxon>
        <taxon>Ecdysozoa</taxon>
        <taxon>Nematoda</taxon>
        <taxon>Chromadorea</taxon>
        <taxon>Rhabditida</taxon>
        <taxon>Rhabditina</taxon>
        <taxon>Diplogasteromorpha</taxon>
        <taxon>Diplogasteroidea</taxon>
        <taxon>Neodiplogasteridae</taxon>
        <taxon>Pristionchus</taxon>
    </lineage>
</organism>
<evidence type="ECO:0000313" key="2">
    <source>
        <dbReference type="Proteomes" id="UP001432027"/>
    </source>
</evidence>
<dbReference type="Proteomes" id="UP001432027">
    <property type="component" value="Unassembled WGS sequence"/>
</dbReference>
<feature type="non-terminal residue" evidence="1">
    <location>
        <position position="1"/>
    </location>
</feature>
<dbReference type="AlphaFoldDB" id="A0AAV5T9G4"/>
<feature type="non-terminal residue" evidence="1">
    <location>
        <position position="71"/>
    </location>
</feature>
<gene>
    <name evidence="1" type="ORF">PENTCL1PPCAC_14391</name>
</gene>